<feature type="region of interest" description="Disordered" evidence="1">
    <location>
        <begin position="96"/>
        <end position="122"/>
    </location>
</feature>
<feature type="transmembrane region" description="Helical" evidence="2">
    <location>
        <begin position="38"/>
        <end position="56"/>
    </location>
</feature>
<keyword evidence="2" id="KW-0472">Membrane</keyword>
<reference evidence="3 4" key="1">
    <citation type="journal article" date="2017" name="BMC Genomics">
        <title>Comparative genomic and phylogenomic analyses of the Bifidobacteriaceae family.</title>
        <authorList>
            <person name="Lugli G.A."/>
            <person name="Milani C."/>
            <person name="Turroni F."/>
            <person name="Duranti S."/>
            <person name="Mancabelli L."/>
            <person name="Mangifesta M."/>
            <person name="Ferrario C."/>
            <person name="Modesto M."/>
            <person name="Mattarelli P."/>
            <person name="Jiri K."/>
            <person name="van Sinderen D."/>
            <person name="Ventura M."/>
        </authorList>
    </citation>
    <scope>NUCLEOTIDE SEQUENCE [LARGE SCALE GENOMIC DNA]</scope>
    <source>
        <strain evidence="3 4">LMG 28769</strain>
    </source>
</reference>
<gene>
    <name evidence="3" type="ORF">BAQU_0558</name>
</gene>
<feature type="transmembrane region" description="Helical" evidence="2">
    <location>
        <begin position="6"/>
        <end position="26"/>
    </location>
</feature>
<keyword evidence="4" id="KW-1185">Reference proteome</keyword>
<evidence type="ECO:0000256" key="1">
    <source>
        <dbReference type="SAM" id="MobiDB-lite"/>
    </source>
</evidence>
<keyword evidence="2" id="KW-0812">Transmembrane</keyword>
<keyword evidence="2" id="KW-1133">Transmembrane helix</keyword>
<evidence type="ECO:0000256" key="2">
    <source>
        <dbReference type="SAM" id="Phobius"/>
    </source>
</evidence>
<organism evidence="3 4">
    <name type="scientific">Bifidobacterium aquikefiri</name>
    <dbReference type="NCBI Taxonomy" id="1653207"/>
    <lineage>
        <taxon>Bacteria</taxon>
        <taxon>Bacillati</taxon>
        <taxon>Actinomycetota</taxon>
        <taxon>Actinomycetes</taxon>
        <taxon>Bifidobacteriales</taxon>
        <taxon>Bifidobacteriaceae</taxon>
        <taxon>Bifidobacterium</taxon>
    </lineage>
</organism>
<accession>A0A261G9J6</accession>
<name>A0A261G9J6_9BIFI</name>
<comment type="caution">
    <text evidence="3">The sequence shown here is derived from an EMBL/GenBank/DDBJ whole genome shotgun (WGS) entry which is preliminary data.</text>
</comment>
<proteinExistence type="predicted"/>
<evidence type="ECO:0000313" key="4">
    <source>
        <dbReference type="Proteomes" id="UP000216451"/>
    </source>
</evidence>
<dbReference type="EMBL" id="MWXA01000003">
    <property type="protein sequence ID" value="OZG67913.1"/>
    <property type="molecule type" value="Genomic_DNA"/>
</dbReference>
<sequence length="122" mass="13735">MMFWGTVVGSAVVSLVLGLFLGFMPLKNDEMTEQQQKYSQLVGLLAFALLVGLIILHQNEASWVLIAGLVIGFVIGKIPPIRHHFSTRFALFALTPKESRGSRRNQQTPRREGTKQSTQRRR</sequence>
<evidence type="ECO:0000313" key="3">
    <source>
        <dbReference type="EMBL" id="OZG67913.1"/>
    </source>
</evidence>
<dbReference type="OrthoDB" id="3233512at2"/>
<dbReference type="Proteomes" id="UP000216451">
    <property type="component" value="Unassembled WGS sequence"/>
</dbReference>
<protein>
    <submittedName>
        <fullName evidence="3">Uncharacterized protein</fullName>
    </submittedName>
</protein>
<dbReference type="RefSeq" id="WP_094692530.1">
    <property type="nucleotide sequence ID" value="NZ_CALENZ010000004.1"/>
</dbReference>
<dbReference type="AlphaFoldDB" id="A0A261G9J6"/>
<feature type="transmembrane region" description="Helical" evidence="2">
    <location>
        <begin position="62"/>
        <end position="79"/>
    </location>
</feature>